<proteinExistence type="predicted"/>
<feature type="transmembrane region" description="Helical" evidence="1">
    <location>
        <begin position="12"/>
        <end position="34"/>
    </location>
</feature>
<evidence type="ECO:0000313" key="3">
    <source>
        <dbReference type="Proteomes" id="UP000478052"/>
    </source>
</evidence>
<sequence length="60" mass="7144">MEKKTMGFDFNYYILILCLHLVITFCFFIQNIYARFQMLNDVWKCLPAGLVTVSSQWTLN</sequence>
<dbReference type="AlphaFoldDB" id="A0A6G0Y1Z9"/>
<feature type="non-terminal residue" evidence="2">
    <location>
        <position position="60"/>
    </location>
</feature>
<keyword evidence="1" id="KW-0812">Transmembrane</keyword>
<keyword evidence="2" id="KW-0675">Receptor</keyword>
<evidence type="ECO:0000256" key="1">
    <source>
        <dbReference type="SAM" id="Phobius"/>
    </source>
</evidence>
<dbReference type="EMBL" id="VUJU01006854">
    <property type="protein sequence ID" value="KAF0747416.1"/>
    <property type="molecule type" value="Genomic_DNA"/>
</dbReference>
<reference evidence="2 3" key="1">
    <citation type="submission" date="2019-08" db="EMBL/GenBank/DDBJ databases">
        <title>Whole genome of Aphis craccivora.</title>
        <authorList>
            <person name="Voronova N.V."/>
            <person name="Shulinski R.S."/>
            <person name="Bandarenka Y.V."/>
            <person name="Zhorov D.G."/>
            <person name="Warner D."/>
        </authorList>
    </citation>
    <scope>NUCLEOTIDE SEQUENCE [LARGE SCALE GENOMIC DNA]</scope>
    <source>
        <strain evidence="2">180601</strain>
        <tissue evidence="2">Whole Body</tissue>
    </source>
</reference>
<keyword evidence="1" id="KW-1133">Transmembrane helix</keyword>
<dbReference type="Proteomes" id="UP000478052">
    <property type="component" value="Unassembled WGS sequence"/>
</dbReference>
<gene>
    <name evidence="2" type="ORF">FWK35_00016696</name>
</gene>
<keyword evidence="1" id="KW-0472">Membrane</keyword>
<keyword evidence="3" id="KW-1185">Reference proteome</keyword>
<protein>
    <submittedName>
        <fullName evidence="2">Gustatory receptor</fullName>
    </submittedName>
</protein>
<accession>A0A6G0Y1Z9</accession>
<evidence type="ECO:0000313" key="2">
    <source>
        <dbReference type="EMBL" id="KAF0747416.1"/>
    </source>
</evidence>
<organism evidence="2 3">
    <name type="scientific">Aphis craccivora</name>
    <name type="common">Cowpea aphid</name>
    <dbReference type="NCBI Taxonomy" id="307492"/>
    <lineage>
        <taxon>Eukaryota</taxon>
        <taxon>Metazoa</taxon>
        <taxon>Ecdysozoa</taxon>
        <taxon>Arthropoda</taxon>
        <taxon>Hexapoda</taxon>
        <taxon>Insecta</taxon>
        <taxon>Pterygota</taxon>
        <taxon>Neoptera</taxon>
        <taxon>Paraneoptera</taxon>
        <taxon>Hemiptera</taxon>
        <taxon>Sternorrhyncha</taxon>
        <taxon>Aphidomorpha</taxon>
        <taxon>Aphidoidea</taxon>
        <taxon>Aphididae</taxon>
        <taxon>Aphidini</taxon>
        <taxon>Aphis</taxon>
        <taxon>Aphis</taxon>
    </lineage>
</organism>
<comment type="caution">
    <text evidence="2">The sequence shown here is derived from an EMBL/GenBank/DDBJ whole genome shotgun (WGS) entry which is preliminary data.</text>
</comment>
<name>A0A6G0Y1Z9_APHCR</name>